<dbReference type="Proteomes" id="UP000242254">
    <property type="component" value="Unassembled WGS sequence"/>
</dbReference>
<reference evidence="3 4" key="1">
    <citation type="journal article" date="2016" name="Proc. Natl. Acad. Sci. U.S.A.">
        <title>Lipid metabolic changes in an early divergent fungus govern the establishment of a mutualistic symbiosis with endobacteria.</title>
        <authorList>
            <person name="Lastovetsky O.A."/>
            <person name="Gaspar M.L."/>
            <person name="Mondo S.J."/>
            <person name="LaButti K.M."/>
            <person name="Sandor L."/>
            <person name="Grigoriev I.V."/>
            <person name="Henry S.A."/>
            <person name="Pawlowska T.E."/>
        </authorList>
    </citation>
    <scope>NUCLEOTIDE SEQUENCE [LARGE SCALE GENOMIC DNA]</scope>
    <source>
        <strain evidence="3 4">ATCC 52813</strain>
    </source>
</reference>
<organism evidence="3 4">
    <name type="scientific">Rhizopus microsporus ATCC 52813</name>
    <dbReference type="NCBI Taxonomy" id="1340429"/>
    <lineage>
        <taxon>Eukaryota</taxon>
        <taxon>Fungi</taxon>
        <taxon>Fungi incertae sedis</taxon>
        <taxon>Mucoromycota</taxon>
        <taxon>Mucoromycotina</taxon>
        <taxon>Mucoromycetes</taxon>
        <taxon>Mucorales</taxon>
        <taxon>Mucorineae</taxon>
        <taxon>Rhizopodaceae</taxon>
        <taxon>Rhizopus</taxon>
    </lineage>
</organism>
<evidence type="ECO:0000313" key="4">
    <source>
        <dbReference type="Proteomes" id="UP000242254"/>
    </source>
</evidence>
<dbReference type="InterPro" id="IPR000626">
    <property type="entry name" value="Ubiquitin-like_dom"/>
</dbReference>
<dbReference type="GO" id="GO:0005783">
    <property type="term" value="C:endoplasmic reticulum"/>
    <property type="evidence" value="ECO:0007669"/>
    <property type="project" value="TreeGrafter"/>
</dbReference>
<feature type="transmembrane region" description="Helical" evidence="1">
    <location>
        <begin position="161"/>
        <end position="178"/>
    </location>
</feature>
<dbReference type="GeneID" id="35436112"/>
<dbReference type="Pfam" id="PF13373">
    <property type="entry name" value="Dsc3_C"/>
    <property type="match status" value="2"/>
</dbReference>
<feature type="domain" description="Ubiquitin-like" evidence="2">
    <location>
        <begin position="2"/>
        <end position="62"/>
    </location>
</feature>
<dbReference type="GO" id="GO:0044695">
    <property type="term" value="C:Dsc E3 ubiquitin ligase complex"/>
    <property type="evidence" value="ECO:0007669"/>
    <property type="project" value="InterPro"/>
</dbReference>
<feature type="transmembrane region" description="Helical" evidence="1">
    <location>
        <begin position="190"/>
        <end position="208"/>
    </location>
</feature>
<dbReference type="InterPro" id="IPR029071">
    <property type="entry name" value="Ubiquitin-like_domsf"/>
</dbReference>
<dbReference type="PANTHER" id="PTHR28049:SF1">
    <property type="entry name" value="DSC E3 UBIQUITIN LIGASE COMPLEX SUBUNIT 3"/>
    <property type="match status" value="1"/>
</dbReference>
<keyword evidence="4" id="KW-1185">Reference proteome</keyword>
<dbReference type="RefSeq" id="XP_023468182.1">
    <property type="nucleotide sequence ID" value="XM_023605122.1"/>
</dbReference>
<sequence>MQTIHIRFMQGKDVTLSISSQHTIAHIKRQLLSQLNQENKVVRLIYRGQLLKEDQWTLSDYNNIPTSQPIYIHCILSEPCHHEITANTPSMTHKNRGFDKLREFGYNEEEIHNIRNRFHPSHSTLDYVDEESLTLQHLEREEEWLQTTGNRIPEEGTVKEMFCGLLLGFFLGVLNLFWFKETVFTRRHQMGILAGMLINVYYGITHVIH</sequence>
<evidence type="ECO:0000256" key="1">
    <source>
        <dbReference type="SAM" id="Phobius"/>
    </source>
</evidence>
<protein>
    <recommendedName>
        <fullName evidence="2">Ubiquitin-like domain-containing protein</fullName>
    </recommendedName>
</protein>
<evidence type="ECO:0000313" key="3">
    <source>
        <dbReference type="EMBL" id="PHZ14474.1"/>
    </source>
</evidence>
<dbReference type="Gene3D" id="3.10.20.90">
    <property type="entry name" value="Phosphatidylinositol 3-kinase Catalytic Subunit, Chain A, domain 1"/>
    <property type="match status" value="1"/>
</dbReference>
<proteinExistence type="predicted"/>
<keyword evidence="1" id="KW-1133">Transmembrane helix</keyword>
<gene>
    <name evidence="3" type="ORF">RHIMIDRAFT_101994</name>
</gene>
<dbReference type="PANTHER" id="PTHR28049">
    <property type="entry name" value="TRANSMEMBRANE PROTEIN YOR223W"/>
    <property type="match status" value="1"/>
</dbReference>
<dbReference type="EMBL" id="KZ303845">
    <property type="protein sequence ID" value="PHZ14474.1"/>
    <property type="molecule type" value="Genomic_DNA"/>
</dbReference>
<keyword evidence="1" id="KW-0472">Membrane</keyword>
<accession>A0A2G4T0E3</accession>
<dbReference type="PROSITE" id="PS50053">
    <property type="entry name" value="UBIQUITIN_2"/>
    <property type="match status" value="1"/>
</dbReference>
<evidence type="ECO:0000259" key="2">
    <source>
        <dbReference type="PROSITE" id="PS50053"/>
    </source>
</evidence>
<keyword evidence="1" id="KW-0812">Transmembrane</keyword>
<dbReference type="InterPro" id="IPR025390">
    <property type="entry name" value="Dsc3_C"/>
</dbReference>
<dbReference type="SMART" id="SM00213">
    <property type="entry name" value="UBQ"/>
    <property type="match status" value="1"/>
</dbReference>
<dbReference type="Pfam" id="PF00240">
    <property type="entry name" value="ubiquitin"/>
    <property type="match status" value="1"/>
</dbReference>
<dbReference type="AlphaFoldDB" id="A0A2G4T0E3"/>
<name>A0A2G4T0E3_RHIZD</name>
<dbReference type="InterPro" id="IPR045226">
    <property type="entry name" value="Dsc3"/>
</dbReference>
<dbReference type="SUPFAM" id="SSF54236">
    <property type="entry name" value="Ubiquitin-like"/>
    <property type="match status" value="1"/>
</dbReference>